<dbReference type="AlphaFoldDB" id="A0A179RY62"/>
<dbReference type="OrthoDB" id="4540313at2"/>
<dbReference type="EMBL" id="LWHQ01000077">
    <property type="protein sequence ID" value="OAS15859.1"/>
    <property type="molecule type" value="Genomic_DNA"/>
</dbReference>
<accession>A0A179RY62</accession>
<evidence type="ECO:0000313" key="2">
    <source>
        <dbReference type="Proteomes" id="UP000078316"/>
    </source>
</evidence>
<dbReference type="RefSeq" id="WP_048437305.1">
    <property type="nucleotide sequence ID" value="NZ_LWHQ01000077.1"/>
</dbReference>
<gene>
    <name evidence="1" type="ORF">A5481_29170</name>
</gene>
<sequence>MADQVQPEAPREAERIVRHVLDALAARSAFRTPRLSLADPRTLALASPHRVVVLPLEVLRAGREIRLVERGWRFLITSDGEAIAAAEALAQLRGRFRFGGLNEGPLVTGFATALRSNPGMQEPGVETRLLLAPALHVAAVVITQAGAPGPGFRTRDTIIPIVSAHPRLPPFRVIPPVDYVAILRMLAAEIPVDGAKGG</sequence>
<protein>
    <submittedName>
        <fullName evidence="1">Uncharacterized protein</fullName>
    </submittedName>
</protein>
<comment type="caution">
    <text evidence="1">The sequence shown here is derived from an EMBL/GenBank/DDBJ whole genome shotgun (WGS) entry which is preliminary data.</text>
</comment>
<name>A0A179RY62_9HYPH</name>
<reference evidence="1 2" key="1">
    <citation type="submission" date="2016-04" db="EMBL/GenBank/DDBJ databases">
        <authorList>
            <person name="Evans L.H."/>
            <person name="Alamgir A."/>
            <person name="Owens N."/>
            <person name="Weber N.D."/>
            <person name="Virtaneva K."/>
            <person name="Barbian K."/>
            <person name="Babar A."/>
            <person name="Rosenke K."/>
        </authorList>
    </citation>
    <scope>NUCLEOTIDE SEQUENCE [LARGE SCALE GENOMIC DNA]</scope>
    <source>
        <strain evidence="1 2">PMB02</strain>
    </source>
</reference>
<organism evidence="1 2">
    <name type="scientific">Methylobacterium platani</name>
    <dbReference type="NCBI Taxonomy" id="427683"/>
    <lineage>
        <taxon>Bacteria</taxon>
        <taxon>Pseudomonadati</taxon>
        <taxon>Pseudomonadota</taxon>
        <taxon>Alphaproteobacteria</taxon>
        <taxon>Hyphomicrobiales</taxon>
        <taxon>Methylobacteriaceae</taxon>
        <taxon>Methylobacterium</taxon>
    </lineage>
</organism>
<dbReference type="Proteomes" id="UP000078316">
    <property type="component" value="Unassembled WGS sequence"/>
</dbReference>
<evidence type="ECO:0000313" key="1">
    <source>
        <dbReference type="EMBL" id="OAS15859.1"/>
    </source>
</evidence>
<proteinExistence type="predicted"/>